<accession>A0ABQ6G287</accession>
<dbReference type="RefSeq" id="WP_338256843.1">
    <property type="nucleotide sequence ID" value="NZ_BSRI01000002.1"/>
</dbReference>
<dbReference type="Proteomes" id="UP001344906">
    <property type="component" value="Unassembled WGS sequence"/>
</dbReference>
<evidence type="ECO:0000313" key="1">
    <source>
        <dbReference type="EMBL" id="GLV59938.1"/>
    </source>
</evidence>
<sequence>MAVILRSDIFQPTIAIFNRVRLAMDGHYPDQILSVAPRSHHAGINSVLFTAHRQNYLVPSRNHHSFPLAEFLA</sequence>
<proteinExistence type="predicted"/>
<reference evidence="1 2" key="1">
    <citation type="submission" date="2023-02" db="EMBL/GenBank/DDBJ databases">
        <title>Dictyobacter halimunensis sp. nov., a new member of the class Ktedonobacteria from forest soil in a geothermal area.</title>
        <authorList>
            <person name="Rachmania M.K."/>
            <person name="Ningsih F."/>
            <person name="Sakai Y."/>
            <person name="Yabe S."/>
            <person name="Yokota A."/>
            <person name="Sjamsuridzal W."/>
        </authorList>
    </citation>
    <scope>NUCLEOTIDE SEQUENCE [LARGE SCALE GENOMIC DNA]</scope>
    <source>
        <strain evidence="1 2">S3.2.2.5</strain>
    </source>
</reference>
<name>A0ABQ6G287_9CHLR</name>
<keyword evidence="2" id="KW-1185">Reference proteome</keyword>
<gene>
    <name evidence="1" type="ORF">KDH_67620</name>
</gene>
<organism evidence="1 2">
    <name type="scientific">Dictyobacter halimunensis</name>
    <dbReference type="NCBI Taxonomy" id="3026934"/>
    <lineage>
        <taxon>Bacteria</taxon>
        <taxon>Bacillati</taxon>
        <taxon>Chloroflexota</taxon>
        <taxon>Ktedonobacteria</taxon>
        <taxon>Ktedonobacterales</taxon>
        <taxon>Dictyobacteraceae</taxon>
        <taxon>Dictyobacter</taxon>
    </lineage>
</organism>
<evidence type="ECO:0000313" key="2">
    <source>
        <dbReference type="Proteomes" id="UP001344906"/>
    </source>
</evidence>
<dbReference type="EMBL" id="BSRI01000002">
    <property type="protein sequence ID" value="GLV59938.1"/>
    <property type="molecule type" value="Genomic_DNA"/>
</dbReference>
<protein>
    <submittedName>
        <fullName evidence="1">Uncharacterized protein</fullName>
    </submittedName>
</protein>
<comment type="caution">
    <text evidence="1">The sequence shown here is derived from an EMBL/GenBank/DDBJ whole genome shotgun (WGS) entry which is preliminary data.</text>
</comment>